<evidence type="ECO:0000313" key="3">
    <source>
        <dbReference type="Proteomes" id="UP000287033"/>
    </source>
</evidence>
<protein>
    <submittedName>
        <fullName evidence="2">Uncharacterized protein</fullName>
    </submittedName>
</protein>
<organism evidence="2 3">
    <name type="scientific">Chiloscyllium punctatum</name>
    <name type="common">Brownbanded bambooshark</name>
    <name type="synonym">Hemiscyllium punctatum</name>
    <dbReference type="NCBI Taxonomy" id="137246"/>
    <lineage>
        <taxon>Eukaryota</taxon>
        <taxon>Metazoa</taxon>
        <taxon>Chordata</taxon>
        <taxon>Craniata</taxon>
        <taxon>Vertebrata</taxon>
        <taxon>Chondrichthyes</taxon>
        <taxon>Elasmobranchii</taxon>
        <taxon>Galeomorphii</taxon>
        <taxon>Galeoidea</taxon>
        <taxon>Orectolobiformes</taxon>
        <taxon>Hemiscylliidae</taxon>
        <taxon>Chiloscyllium</taxon>
    </lineage>
</organism>
<dbReference type="Proteomes" id="UP000287033">
    <property type="component" value="Unassembled WGS sequence"/>
</dbReference>
<sequence>MGRRGGGGGEGTAILVRGGPSGQQRRPVTEKGPPSWCGAQGTTRLRADGHLGAGRPVRATAPLSDGGTPSWCGAETHVFRWRRSAILVRGGLSGQHVHPVARKGGHLGAGRSEETRG</sequence>
<name>A0A401TQW4_CHIPU</name>
<feature type="region of interest" description="Disordered" evidence="1">
    <location>
        <begin position="96"/>
        <end position="117"/>
    </location>
</feature>
<dbReference type="AlphaFoldDB" id="A0A401TQW4"/>
<feature type="region of interest" description="Disordered" evidence="1">
    <location>
        <begin position="1"/>
        <end position="70"/>
    </location>
</feature>
<accession>A0A401TQW4</accession>
<feature type="compositionally biased region" description="Gly residues" evidence="1">
    <location>
        <begin position="1"/>
        <end position="11"/>
    </location>
</feature>
<reference evidence="2 3" key="1">
    <citation type="journal article" date="2018" name="Nat. Ecol. Evol.">
        <title>Shark genomes provide insights into elasmobranch evolution and the origin of vertebrates.</title>
        <authorList>
            <person name="Hara Y"/>
            <person name="Yamaguchi K"/>
            <person name="Onimaru K"/>
            <person name="Kadota M"/>
            <person name="Koyanagi M"/>
            <person name="Keeley SD"/>
            <person name="Tatsumi K"/>
            <person name="Tanaka K"/>
            <person name="Motone F"/>
            <person name="Kageyama Y"/>
            <person name="Nozu R"/>
            <person name="Adachi N"/>
            <person name="Nishimura O"/>
            <person name="Nakagawa R"/>
            <person name="Tanegashima C"/>
            <person name="Kiyatake I"/>
            <person name="Matsumoto R"/>
            <person name="Murakumo K"/>
            <person name="Nishida K"/>
            <person name="Terakita A"/>
            <person name="Kuratani S"/>
            <person name="Sato K"/>
            <person name="Hyodo S Kuraku.S."/>
        </authorList>
    </citation>
    <scope>NUCLEOTIDE SEQUENCE [LARGE SCALE GENOMIC DNA]</scope>
</reference>
<comment type="caution">
    <text evidence="2">The sequence shown here is derived from an EMBL/GenBank/DDBJ whole genome shotgun (WGS) entry which is preliminary data.</text>
</comment>
<dbReference type="EMBL" id="BEZZ01144951">
    <property type="protein sequence ID" value="GCC45057.1"/>
    <property type="molecule type" value="Genomic_DNA"/>
</dbReference>
<gene>
    <name evidence="2" type="ORF">chiPu_0028964</name>
</gene>
<proteinExistence type="predicted"/>
<keyword evidence="3" id="KW-1185">Reference proteome</keyword>
<evidence type="ECO:0000313" key="2">
    <source>
        <dbReference type="EMBL" id="GCC45057.1"/>
    </source>
</evidence>
<evidence type="ECO:0000256" key="1">
    <source>
        <dbReference type="SAM" id="MobiDB-lite"/>
    </source>
</evidence>